<gene>
    <name evidence="1" type="ORF">RDI58_021994</name>
</gene>
<dbReference type="EMBL" id="JBANQN010000009">
    <property type="protein sequence ID" value="KAK6779810.1"/>
    <property type="molecule type" value="Genomic_DNA"/>
</dbReference>
<sequence>MTMKKGWIWLSRTRQLTTRGAYKGRGQEGRKRK</sequence>
<protein>
    <submittedName>
        <fullName evidence="1">Uncharacterized protein</fullName>
    </submittedName>
</protein>
<dbReference type="Proteomes" id="UP001371456">
    <property type="component" value="Unassembled WGS sequence"/>
</dbReference>
<reference evidence="1 2" key="1">
    <citation type="submission" date="2024-02" db="EMBL/GenBank/DDBJ databases">
        <title>de novo genome assembly of Solanum bulbocastanum strain 11H21.</title>
        <authorList>
            <person name="Hosaka A.J."/>
        </authorList>
    </citation>
    <scope>NUCLEOTIDE SEQUENCE [LARGE SCALE GENOMIC DNA]</scope>
    <source>
        <tissue evidence="1">Young leaves</tissue>
    </source>
</reference>
<accession>A0AAN8T184</accession>
<evidence type="ECO:0000313" key="1">
    <source>
        <dbReference type="EMBL" id="KAK6779810.1"/>
    </source>
</evidence>
<comment type="caution">
    <text evidence="1">The sequence shown here is derived from an EMBL/GenBank/DDBJ whole genome shotgun (WGS) entry which is preliminary data.</text>
</comment>
<proteinExistence type="predicted"/>
<organism evidence="1 2">
    <name type="scientific">Solanum bulbocastanum</name>
    <name type="common">Wild potato</name>
    <dbReference type="NCBI Taxonomy" id="147425"/>
    <lineage>
        <taxon>Eukaryota</taxon>
        <taxon>Viridiplantae</taxon>
        <taxon>Streptophyta</taxon>
        <taxon>Embryophyta</taxon>
        <taxon>Tracheophyta</taxon>
        <taxon>Spermatophyta</taxon>
        <taxon>Magnoliopsida</taxon>
        <taxon>eudicotyledons</taxon>
        <taxon>Gunneridae</taxon>
        <taxon>Pentapetalae</taxon>
        <taxon>asterids</taxon>
        <taxon>lamiids</taxon>
        <taxon>Solanales</taxon>
        <taxon>Solanaceae</taxon>
        <taxon>Solanoideae</taxon>
        <taxon>Solaneae</taxon>
        <taxon>Solanum</taxon>
    </lineage>
</organism>
<name>A0AAN8T184_SOLBU</name>
<keyword evidence="2" id="KW-1185">Reference proteome</keyword>
<dbReference type="AlphaFoldDB" id="A0AAN8T184"/>
<evidence type="ECO:0000313" key="2">
    <source>
        <dbReference type="Proteomes" id="UP001371456"/>
    </source>
</evidence>